<sequence>MANDFCTLCCMTLQTSSS</sequence>
<reference evidence="1" key="1">
    <citation type="submission" date="2014-11" db="EMBL/GenBank/DDBJ databases">
        <authorList>
            <person name="Amaro Gonzalez C."/>
        </authorList>
    </citation>
    <scope>NUCLEOTIDE SEQUENCE</scope>
</reference>
<accession>A0A0E9U564</accession>
<name>A0A0E9U564_ANGAN</name>
<dbReference type="EMBL" id="GBXM01047700">
    <property type="protein sequence ID" value="JAH60877.1"/>
    <property type="molecule type" value="Transcribed_RNA"/>
</dbReference>
<reference evidence="1" key="2">
    <citation type="journal article" date="2015" name="Fish Shellfish Immunol.">
        <title>Early steps in the European eel (Anguilla anguilla)-Vibrio vulnificus interaction in the gills: Role of the RtxA13 toxin.</title>
        <authorList>
            <person name="Callol A."/>
            <person name="Pajuelo D."/>
            <person name="Ebbesson L."/>
            <person name="Teles M."/>
            <person name="MacKenzie S."/>
            <person name="Amaro C."/>
        </authorList>
    </citation>
    <scope>NUCLEOTIDE SEQUENCE</scope>
</reference>
<evidence type="ECO:0000313" key="1">
    <source>
        <dbReference type="EMBL" id="JAH60877.1"/>
    </source>
</evidence>
<organism evidence="1">
    <name type="scientific">Anguilla anguilla</name>
    <name type="common">European freshwater eel</name>
    <name type="synonym">Muraena anguilla</name>
    <dbReference type="NCBI Taxonomy" id="7936"/>
    <lineage>
        <taxon>Eukaryota</taxon>
        <taxon>Metazoa</taxon>
        <taxon>Chordata</taxon>
        <taxon>Craniata</taxon>
        <taxon>Vertebrata</taxon>
        <taxon>Euteleostomi</taxon>
        <taxon>Actinopterygii</taxon>
        <taxon>Neopterygii</taxon>
        <taxon>Teleostei</taxon>
        <taxon>Anguilliformes</taxon>
        <taxon>Anguillidae</taxon>
        <taxon>Anguilla</taxon>
    </lineage>
</organism>
<dbReference type="AlphaFoldDB" id="A0A0E9U564"/>
<protein>
    <submittedName>
        <fullName evidence="1">Uncharacterized protein</fullName>
    </submittedName>
</protein>
<proteinExistence type="predicted"/>